<dbReference type="InterPro" id="IPR007899">
    <property type="entry name" value="CHAD_dom"/>
</dbReference>
<dbReference type="SMART" id="SM00880">
    <property type="entry name" value="CHAD"/>
    <property type="match status" value="1"/>
</dbReference>
<evidence type="ECO:0000259" key="2">
    <source>
        <dbReference type="PROSITE" id="PS51708"/>
    </source>
</evidence>
<evidence type="ECO:0000259" key="1">
    <source>
        <dbReference type="PROSITE" id="PS51707"/>
    </source>
</evidence>
<dbReference type="SMART" id="SM01118">
    <property type="entry name" value="CYTH"/>
    <property type="match status" value="1"/>
</dbReference>
<dbReference type="SUPFAM" id="SSF55154">
    <property type="entry name" value="CYTH-like phosphatases"/>
    <property type="match status" value="1"/>
</dbReference>
<evidence type="ECO:0000313" key="3">
    <source>
        <dbReference type="EMBL" id="WUV46289.1"/>
    </source>
</evidence>
<accession>A0ABZ1YSR3</accession>
<dbReference type="Gene3D" id="2.40.320.10">
    <property type="entry name" value="Hypothetical Protein Pfu-838710-001"/>
    <property type="match status" value="1"/>
</dbReference>
<dbReference type="Gene3D" id="1.40.20.10">
    <property type="entry name" value="CHAD domain"/>
    <property type="match status" value="1"/>
</dbReference>
<dbReference type="PANTHER" id="PTHR39339">
    <property type="entry name" value="SLR1444 PROTEIN"/>
    <property type="match status" value="1"/>
</dbReference>
<dbReference type="EMBL" id="CP109441">
    <property type="protein sequence ID" value="WUV46289.1"/>
    <property type="molecule type" value="Genomic_DNA"/>
</dbReference>
<dbReference type="InterPro" id="IPR023577">
    <property type="entry name" value="CYTH_domain"/>
</dbReference>
<dbReference type="InterPro" id="IPR038186">
    <property type="entry name" value="CHAD_dom_sf"/>
</dbReference>
<keyword evidence="4" id="KW-1185">Reference proteome</keyword>
<gene>
    <name evidence="3" type="ORF">OG563_45770</name>
</gene>
<dbReference type="InterPro" id="IPR033469">
    <property type="entry name" value="CYTH-like_dom_sf"/>
</dbReference>
<dbReference type="RefSeq" id="WP_329409914.1">
    <property type="nucleotide sequence ID" value="NZ_CP109441.1"/>
</dbReference>
<protein>
    <submittedName>
        <fullName evidence="3">CYTH and CHAD domain-containing protein</fullName>
    </submittedName>
</protein>
<dbReference type="CDD" id="cd07374">
    <property type="entry name" value="CYTH-like_Pase"/>
    <property type="match status" value="1"/>
</dbReference>
<evidence type="ECO:0000313" key="4">
    <source>
        <dbReference type="Proteomes" id="UP001432062"/>
    </source>
</evidence>
<sequence length="474" mass="53135">MEEVLERESKWEVDEVFSLPALDNLVSDSRIETTSVELTSTYFDTPERDLLAHNLTLRRREGADESGWQLKVPHPNGRTELHAPLSEELPPEFVEVVTGAALGKPLHAVTTIHTLRNRHRVLGPDGELIVEVDDDIVDTTPADGSSVAWHEIEVELGPRIDAVPEALVDSLAEAGARRSEFPSKLSHVLPPQPKPVTDTAAERAIYEYMTAQIDMIFAGDVALRRGQEPIHDTRVATRRLRSTLRVFGKLLDRSAIGAVEDELKWYAGLLGDVRDCHVQHRRLADQVHKLPSELVLGPVAARIDATILARQVPSRNAITEAMDSTRYLELLATLHAWQSHPPFDRRLRRRELVQRARKAARKADHRLTTALHDQRHASLHRARKAAKRARYAAELLEPAGKHSRAKPNIKYYKKIQRVLGDYNDGIVSARFLWRTATTAGTAAGENGFTFGLLYANEMHAADDARRKTSKIATR</sequence>
<feature type="domain" description="CHAD" evidence="2">
    <location>
        <begin position="195"/>
        <end position="474"/>
    </location>
</feature>
<feature type="domain" description="CYTH" evidence="1">
    <location>
        <begin position="4"/>
        <end position="192"/>
    </location>
</feature>
<dbReference type="Pfam" id="PF05235">
    <property type="entry name" value="CHAD"/>
    <property type="match status" value="1"/>
</dbReference>
<organism evidence="3 4">
    <name type="scientific">Nocardia vinacea</name>
    <dbReference type="NCBI Taxonomy" id="96468"/>
    <lineage>
        <taxon>Bacteria</taxon>
        <taxon>Bacillati</taxon>
        <taxon>Actinomycetota</taxon>
        <taxon>Actinomycetes</taxon>
        <taxon>Mycobacteriales</taxon>
        <taxon>Nocardiaceae</taxon>
        <taxon>Nocardia</taxon>
    </lineage>
</organism>
<name>A0ABZ1YSR3_9NOCA</name>
<dbReference type="PROSITE" id="PS51708">
    <property type="entry name" value="CHAD"/>
    <property type="match status" value="1"/>
</dbReference>
<proteinExistence type="predicted"/>
<dbReference type="Pfam" id="PF01928">
    <property type="entry name" value="CYTH"/>
    <property type="match status" value="1"/>
</dbReference>
<reference evidence="3" key="1">
    <citation type="submission" date="2022-10" db="EMBL/GenBank/DDBJ databases">
        <title>The complete genomes of actinobacterial strains from the NBC collection.</title>
        <authorList>
            <person name="Joergensen T.S."/>
            <person name="Alvarez Arevalo M."/>
            <person name="Sterndorff E.B."/>
            <person name="Faurdal D."/>
            <person name="Vuksanovic O."/>
            <person name="Mourched A.-S."/>
            <person name="Charusanti P."/>
            <person name="Shaw S."/>
            <person name="Blin K."/>
            <person name="Weber T."/>
        </authorList>
    </citation>
    <scope>NUCLEOTIDE SEQUENCE</scope>
    <source>
        <strain evidence="3">NBC_01482</strain>
    </source>
</reference>
<dbReference type="Proteomes" id="UP001432062">
    <property type="component" value="Chromosome"/>
</dbReference>
<dbReference type="PROSITE" id="PS51707">
    <property type="entry name" value="CYTH"/>
    <property type="match status" value="1"/>
</dbReference>
<dbReference type="PANTHER" id="PTHR39339:SF1">
    <property type="entry name" value="CHAD DOMAIN-CONTAINING PROTEIN"/>
    <property type="match status" value="1"/>
</dbReference>